<proteinExistence type="predicted"/>
<gene>
    <name evidence="2" type="ORF">KSP40_PGU002148</name>
</gene>
<evidence type="ECO:0000256" key="1">
    <source>
        <dbReference type="SAM" id="Coils"/>
    </source>
</evidence>
<dbReference type="PANTHER" id="PTHR35992:SF1">
    <property type="entry name" value="CYTOMATRIX PROTEIN-LIKE PROTEIN"/>
    <property type="match status" value="1"/>
</dbReference>
<comment type="caution">
    <text evidence="2">The sequence shown here is derived from an EMBL/GenBank/DDBJ whole genome shotgun (WGS) entry which is preliminary data.</text>
</comment>
<accession>A0ABR2LPK6</accession>
<keyword evidence="1" id="KW-0175">Coiled coil</keyword>
<name>A0ABR2LPK6_9ASPA</name>
<evidence type="ECO:0000313" key="2">
    <source>
        <dbReference type="EMBL" id="KAK8946289.1"/>
    </source>
</evidence>
<keyword evidence="3" id="KW-1185">Reference proteome</keyword>
<organism evidence="2 3">
    <name type="scientific">Platanthera guangdongensis</name>
    <dbReference type="NCBI Taxonomy" id="2320717"/>
    <lineage>
        <taxon>Eukaryota</taxon>
        <taxon>Viridiplantae</taxon>
        <taxon>Streptophyta</taxon>
        <taxon>Embryophyta</taxon>
        <taxon>Tracheophyta</taxon>
        <taxon>Spermatophyta</taxon>
        <taxon>Magnoliopsida</taxon>
        <taxon>Liliopsida</taxon>
        <taxon>Asparagales</taxon>
        <taxon>Orchidaceae</taxon>
        <taxon>Orchidoideae</taxon>
        <taxon>Orchideae</taxon>
        <taxon>Orchidinae</taxon>
        <taxon>Platanthera</taxon>
    </lineage>
</organism>
<sequence>MGQQPKESPLRSSDKFLWSHIYKTLKDMLMSQQSHIEALINDREFLVHNAHFLETHIAQMKEEQAKTRLVEDARMAVFVGFKESEALCRKMQLDLAESDLEDFRSCMEAESIEMGELKLEESSSQLVLYFIEFWRYSQYRKKLKSFGAAENADYSNNVSGPSGNLNGKDQSVVSLKREIKKRKHAHRELSSRKDAEVSALLAEKDFVWNQFMKMENYYIALLKRKRAEANEKDEIIAKLEAERGILKLDVRKHFEQREQADLKMEKISSDMDELRSSAMVKENVIENLKEEISKPTGGWKKNIQDNSRGKSKYAGKLQNGPSMVIETQSGSRKRYLNSCDAGTSYKRRSSHRVTLEKPTPSNVLVSCISNYF</sequence>
<feature type="coiled-coil region" evidence="1">
    <location>
        <begin position="222"/>
        <end position="291"/>
    </location>
</feature>
<protein>
    <submittedName>
        <fullName evidence="2">Uncharacterized protein</fullName>
    </submittedName>
</protein>
<reference evidence="2 3" key="1">
    <citation type="journal article" date="2022" name="Nat. Plants">
        <title>Genomes of leafy and leafless Platanthera orchids illuminate the evolution of mycoheterotrophy.</title>
        <authorList>
            <person name="Li M.H."/>
            <person name="Liu K.W."/>
            <person name="Li Z."/>
            <person name="Lu H.C."/>
            <person name="Ye Q.L."/>
            <person name="Zhang D."/>
            <person name="Wang J.Y."/>
            <person name="Li Y.F."/>
            <person name="Zhong Z.M."/>
            <person name="Liu X."/>
            <person name="Yu X."/>
            <person name="Liu D.K."/>
            <person name="Tu X.D."/>
            <person name="Liu B."/>
            <person name="Hao Y."/>
            <person name="Liao X.Y."/>
            <person name="Jiang Y.T."/>
            <person name="Sun W.H."/>
            <person name="Chen J."/>
            <person name="Chen Y.Q."/>
            <person name="Ai Y."/>
            <person name="Zhai J.W."/>
            <person name="Wu S.S."/>
            <person name="Zhou Z."/>
            <person name="Hsiao Y.Y."/>
            <person name="Wu W.L."/>
            <person name="Chen Y.Y."/>
            <person name="Lin Y.F."/>
            <person name="Hsu J.L."/>
            <person name="Li C.Y."/>
            <person name="Wang Z.W."/>
            <person name="Zhao X."/>
            <person name="Zhong W.Y."/>
            <person name="Ma X.K."/>
            <person name="Ma L."/>
            <person name="Huang J."/>
            <person name="Chen G.Z."/>
            <person name="Huang M.Z."/>
            <person name="Huang L."/>
            <person name="Peng D.H."/>
            <person name="Luo Y.B."/>
            <person name="Zou S.Q."/>
            <person name="Chen S.P."/>
            <person name="Lan S."/>
            <person name="Tsai W.C."/>
            <person name="Van de Peer Y."/>
            <person name="Liu Z.J."/>
        </authorList>
    </citation>
    <scope>NUCLEOTIDE SEQUENCE [LARGE SCALE GENOMIC DNA]</scope>
    <source>
        <strain evidence="2">Lor288</strain>
    </source>
</reference>
<dbReference type="EMBL" id="JBBWWR010000017">
    <property type="protein sequence ID" value="KAK8946289.1"/>
    <property type="molecule type" value="Genomic_DNA"/>
</dbReference>
<dbReference type="Proteomes" id="UP001412067">
    <property type="component" value="Unassembled WGS sequence"/>
</dbReference>
<dbReference type="PANTHER" id="PTHR35992">
    <property type="entry name" value="CYTOMATRIX PROTEIN-LIKE PROTEIN"/>
    <property type="match status" value="1"/>
</dbReference>
<evidence type="ECO:0000313" key="3">
    <source>
        <dbReference type="Proteomes" id="UP001412067"/>
    </source>
</evidence>